<name>A0A9P8Q1D6_WICPI</name>
<protein>
    <submittedName>
        <fullName evidence="1">Uncharacterized protein</fullName>
    </submittedName>
</protein>
<evidence type="ECO:0000313" key="2">
    <source>
        <dbReference type="Proteomes" id="UP000774326"/>
    </source>
</evidence>
<organism evidence="1 2">
    <name type="scientific">Wickerhamomyces pijperi</name>
    <name type="common">Yeast</name>
    <name type="synonym">Pichia pijperi</name>
    <dbReference type="NCBI Taxonomy" id="599730"/>
    <lineage>
        <taxon>Eukaryota</taxon>
        <taxon>Fungi</taxon>
        <taxon>Dikarya</taxon>
        <taxon>Ascomycota</taxon>
        <taxon>Saccharomycotina</taxon>
        <taxon>Saccharomycetes</taxon>
        <taxon>Phaffomycetales</taxon>
        <taxon>Wickerhamomycetaceae</taxon>
        <taxon>Wickerhamomyces</taxon>
    </lineage>
</organism>
<reference evidence="1" key="2">
    <citation type="submission" date="2021-01" db="EMBL/GenBank/DDBJ databases">
        <authorList>
            <person name="Schikora-Tamarit M.A."/>
        </authorList>
    </citation>
    <scope>NUCLEOTIDE SEQUENCE</scope>
    <source>
        <strain evidence="1">CBS2887</strain>
    </source>
</reference>
<dbReference type="AlphaFoldDB" id="A0A9P8Q1D6"/>
<dbReference type="Proteomes" id="UP000774326">
    <property type="component" value="Unassembled WGS sequence"/>
</dbReference>
<proteinExistence type="predicted"/>
<reference evidence="1" key="1">
    <citation type="journal article" date="2021" name="Open Biol.">
        <title>Shared evolutionary footprints suggest mitochondrial oxidative damage underlies multiple complex I losses in fungi.</title>
        <authorList>
            <person name="Schikora-Tamarit M.A."/>
            <person name="Marcet-Houben M."/>
            <person name="Nosek J."/>
            <person name="Gabaldon T."/>
        </authorList>
    </citation>
    <scope>NUCLEOTIDE SEQUENCE</scope>
    <source>
        <strain evidence="1">CBS2887</strain>
    </source>
</reference>
<gene>
    <name evidence="1" type="ORF">WICPIJ_007659</name>
</gene>
<evidence type="ECO:0000313" key="1">
    <source>
        <dbReference type="EMBL" id="KAH3681390.1"/>
    </source>
</evidence>
<sequence length="186" mass="20201">MIPPSKAFKALDKAPKDVVNRHHWDPSFRLHTNVFTQGEGTFVFVGVLELTSGVDTGNSSWGTFDLEDLVHGLFIVFVDLSGSSVHGFSIFTGLESPLDTSPMVGNNSPVKTLIKVDLPAPFGPMTAILEDKEHWKLMSAICGLVVPGYWKVMLETLTIAFCLVLTPSKKPGSGNLNSKSEAPNSW</sequence>
<accession>A0A9P8Q1D6</accession>
<comment type="caution">
    <text evidence="1">The sequence shown here is derived from an EMBL/GenBank/DDBJ whole genome shotgun (WGS) entry which is preliminary data.</text>
</comment>
<dbReference type="OrthoDB" id="5239402at2759"/>
<dbReference type="EMBL" id="JAEUBG010004437">
    <property type="protein sequence ID" value="KAH3681390.1"/>
    <property type="molecule type" value="Genomic_DNA"/>
</dbReference>
<keyword evidence="2" id="KW-1185">Reference proteome</keyword>